<dbReference type="GO" id="GO:0042450">
    <property type="term" value="P:L-arginine biosynthetic process via ornithine"/>
    <property type="evidence" value="ECO:0007669"/>
    <property type="project" value="TreeGrafter"/>
</dbReference>
<dbReference type="PROSITE" id="PS00097">
    <property type="entry name" value="CARBAMOYLTRANSFERASE"/>
    <property type="match status" value="1"/>
</dbReference>
<dbReference type="EC" id="2.1.3.3" evidence="6"/>
<dbReference type="InterPro" id="IPR036901">
    <property type="entry name" value="Asp/Orn_carbamoylTrfase_sf"/>
</dbReference>
<dbReference type="InterPro" id="IPR002292">
    <property type="entry name" value="Orn/put_carbamltrans"/>
</dbReference>
<evidence type="ECO:0000259" key="4">
    <source>
        <dbReference type="Pfam" id="PF00185"/>
    </source>
</evidence>
<comment type="similarity">
    <text evidence="3">Belongs to the aspartate/ornithine carbamoyltransferase superfamily.</text>
</comment>
<dbReference type="Proteomes" id="UP000295636">
    <property type="component" value="Unassembled WGS sequence"/>
</dbReference>
<dbReference type="SUPFAM" id="SSF53671">
    <property type="entry name" value="Aspartate/ornithine carbamoyltransferase"/>
    <property type="match status" value="1"/>
</dbReference>
<protein>
    <submittedName>
        <fullName evidence="6">Ornithine carbamoyltransferase</fullName>
        <ecNumber evidence="6">2.1.3.3</ecNumber>
    </submittedName>
</protein>
<dbReference type="InterPro" id="IPR006130">
    <property type="entry name" value="Asp/Orn_carbamoylTrfase"/>
</dbReference>
<accession>A0A4R5KY77</accession>
<dbReference type="InterPro" id="IPR006131">
    <property type="entry name" value="Asp_carbamoyltransf_Asp/Orn-bd"/>
</dbReference>
<dbReference type="GO" id="GO:0004585">
    <property type="term" value="F:ornithine carbamoyltransferase activity"/>
    <property type="evidence" value="ECO:0007669"/>
    <property type="project" value="UniProtKB-EC"/>
</dbReference>
<sequence length="312" mass="35833">MNHVLSLKELDKETLYSIIRKGIEIKRNPEHYYHACERRGLLMLFQKTSTRTYLSFQSGMHQMGGYAVPMDWEASNFSISPIRYEVQYASRNCDVIMARLKKHSDLLELAQYSQVPVINGCCDKYHPCQALADLMTIYEVRGTFAGVTLAYVGIHNNVANSLIAGCMTLGVKLLLVTPIVNEASWDEELMQAASRSGWIGHADSLADVASKADFIYTDTWVDMEFFNDPQYEEEKNRRLRTMLPFQLNRRELQGNKPYIMHDMPIHPGFEIEEELIESEQSVIYEQAENRMHVQKSLLLHLLHAVKGEGSYD</sequence>
<evidence type="ECO:0000313" key="6">
    <source>
        <dbReference type="EMBL" id="TDG00176.1"/>
    </source>
</evidence>
<dbReference type="GO" id="GO:0016597">
    <property type="term" value="F:amino acid binding"/>
    <property type="evidence" value="ECO:0007669"/>
    <property type="project" value="InterPro"/>
</dbReference>
<comment type="function">
    <text evidence="1">Reversibly catalyzes the transfer of the carbamoyl group from carbamoyl phosphate (CP) to the N(epsilon) atom of ornithine (ORN) to produce L-citrulline.</text>
</comment>
<evidence type="ECO:0000313" key="7">
    <source>
        <dbReference type="Proteomes" id="UP000295636"/>
    </source>
</evidence>
<dbReference type="PANTHER" id="PTHR45753:SF3">
    <property type="entry name" value="ORNITHINE TRANSCARBAMYLASE, MITOCHONDRIAL"/>
    <property type="match status" value="1"/>
</dbReference>
<evidence type="ECO:0000256" key="1">
    <source>
        <dbReference type="ARBA" id="ARBA00003822"/>
    </source>
</evidence>
<gene>
    <name evidence="6" type="ORF">E1757_00570</name>
</gene>
<keyword evidence="7" id="KW-1185">Reference proteome</keyword>
<dbReference type="InterPro" id="IPR006132">
    <property type="entry name" value="Asp/Orn_carbamoyltranf_P-bd"/>
</dbReference>
<feature type="domain" description="Aspartate/ornithine carbamoyltransferase Asp/Orn-binding" evidence="4">
    <location>
        <begin position="146"/>
        <end position="300"/>
    </location>
</feature>
<dbReference type="EMBL" id="SMRT01000001">
    <property type="protein sequence ID" value="TDG00176.1"/>
    <property type="molecule type" value="Genomic_DNA"/>
</dbReference>
<dbReference type="OrthoDB" id="9802587at2"/>
<dbReference type="PANTHER" id="PTHR45753">
    <property type="entry name" value="ORNITHINE CARBAMOYLTRANSFERASE, MITOCHONDRIAL"/>
    <property type="match status" value="1"/>
</dbReference>
<reference evidence="6 7" key="1">
    <citation type="submission" date="2019-03" db="EMBL/GenBank/DDBJ databases">
        <title>This is whole genome sequence of Paenibacillus sp MS74 strain.</title>
        <authorList>
            <person name="Trinh H.N."/>
        </authorList>
    </citation>
    <scope>NUCLEOTIDE SEQUENCE [LARGE SCALE GENOMIC DNA]</scope>
    <source>
        <strain evidence="6 7">MS74</strain>
    </source>
</reference>
<keyword evidence="2 3" id="KW-0808">Transferase</keyword>
<dbReference type="Pfam" id="PF00185">
    <property type="entry name" value="OTCace"/>
    <property type="match status" value="1"/>
</dbReference>
<dbReference type="PRINTS" id="PR00100">
    <property type="entry name" value="AOTCASE"/>
</dbReference>
<evidence type="ECO:0000256" key="3">
    <source>
        <dbReference type="RuleBase" id="RU003634"/>
    </source>
</evidence>
<comment type="caution">
    <text evidence="6">The sequence shown here is derived from an EMBL/GenBank/DDBJ whole genome shotgun (WGS) entry which is preliminary data.</text>
</comment>
<evidence type="ECO:0000256" key="2">
    <source>
        <dbReference type="ARBA" id="ARBA00022679"/>
    </source>
</evidence>
<organism evidence="6 7">
    <name type="scientific">Paenibacillus piri</name>
    <dbReference type="NCBI Taxonomy" id="2547395"/>
    <lineage>
        <taxon>Bacteria</taxon>
        <taxon>Bacillati</taxon>
        <taxon>Bacillota</taxon>
        <taxon>Bacilli</taxon>
        <taxon>Bacillales</taxon>
        <taxon>Paenibacillaceae</taxon>
        <taxon>Paenibacillus</taxon>
    </lineage>
</organism>
<dbReference type="AlphaFoldDB" id="A0A4R5KY77"/>
<dbReference type="PRINTS" id="PR00102">
    <property type="entry name" value="OTCASE"/>
</dbReference>
<evidence type="ECO:0000259" key="5">
    <source>
        <dbReference type="Pfam" id="PF02729"/>
    </source>
</evidence>
<feature type="domain" description="Aspartate/ornithine carbamoyltransferase carbamoyl-P binding" evidence="5">
    <location>
        <begin position="3"/>
        <end position="139"/>
    </location>
</feature>
<dbReference type="GO" id="GO:0019240">
    <property type="term" value="P:citrulline biosynthetic process"/>
    <property type="evidence" value="ECO:0007669"/>
    <property type="project" value="TreeGrafter"/>
</dbReference>
<name>A0A4R5KY77_9BACL</name>
<proteinExistence type="inferred from homology"/>
<dbReference type="Pfam" id="PF02729">
    <property type="entry name" value="OTCace_N"/>
    <property type="match status" value="1"/>
</dbReference>
<dbReference type="Gene3D" id="3.40.50.1370">
    <property type="entry name" value="Aspartate/ornithine carbamoyltransferase"/>
    <property type="match status" value="2"/>
</dbReference>